<evidence type="ECO:0000259" key="1">
    <source>
        <dbReference type="Pfam" id="PF01261"/>
    </source>
</evidence>
<sequence>MISYGWCRGIEDAGLLHKLGFDYIECAVVALQLEDAAACREALPAYLESPLPASVFNVFFPGDLKLVGPERDEERTRKYIHAAAETLHRIGARTVVLGSGRSRHVPEGWEQARGEEQLLRTLEWIADDFTDAGLTLALEPLNKKETNFINSVDEGVALAKQVNRSAIRVLADFYHMDEENEALDTIVRNRDWLAHIHLADTGRLSPGTGQYPYEAFAAQLKASGYAGMISAECSVVEPEQEFEAGLAFMRRTFS</sequence>
<dbReference type="KEGG" id="plyc:GXP70_22615"/>
<dbReference type="Pfam" id="PF01261">
    <property type="entry name" value="AP_endonuc_2"/>
    <property type="match status" value="1"/>
</dbReference>
<gene>
    <name evidence="2" type="ORF">GXP70_22615</name>
</gene>
<name>A0A6C0G265_9BACL</name>
<dbReference type="Proteomes" id="UP000476064">
    <property type="component" value="Chromosome"/>
</dbReference>
<dbReference type="Gene3D" id="3.20.20.150">
    <property type="entry name" value="Divalent-metal-dependent TIM barrel enzymes"/>
    <property type="match status" value="1"/>
</dbReference>
<proteinExistence type="predicted"/>
<dbReference type="InterPro" id="IPR013022">
    <property type="entry name" value="Xyl_isomerase-like_TIM-brl"/>
</dbReference>
<dbReference type="EMBL" id="CP048209">
    <property type="protein sequence ID" value="QHT62502.1"/>
    <property type="molecule type" value="Genomic_DNA"/>
</dbReference>
<organism evidence="2 3">
    <name type="scientific">Paenibacillus lycopersici</name>
    <dbReference type="NCBI Taxonomy" id="2704462"/>
    <lineage>
        <taxon>Bacteria</taxon>
        <taxon>Bacillati</taxon>
        <taxon>Bacillota</taxon>
        <taxon>Bacilli</taxon>
        <taxon>Bacillales</taxon>
        <taxon>Paenibacillaceae</taxon>
        <taxon>Paenibacillus</taxon>
    </lineage>
</organism>
<evidence type="ECO:0000313" key="3">
    <source>
        <dbReference type="Proteomes" id="UP000476064"/>
    </source>
</evidence>
<dbReference type="GO" id="GO:0016853">
    <property type="term" value="F:isomerase activity"/>
    <property type="evidence" value="ECO:0007669"/>
    <property type="project" value="UniProtKB-KW"/>
</dbReference>
<reference evidence="2 3" key="1">
    <citation type="submission" date="2020-01" db="EMBL/GenBank/DDBJ databases">
        <title>Paenibacillus sp. nov., isolated from tomato rhizosphere.</title>
        <authorList>
            <person name="Weon H.-Y."/>
            <person name="Lee S.A."/>
        </authorList>
    </citation>
    <scope>NUCLEOTIDE SEQUENCE [LARGE SCALE GENOMIC DNA]</scope>
    <source>
        <strain evidence="2 3">12200R-189</strain>
    </source>
</reference>
<dbReference type="InterPro" id="IPR050312">
    <property type="entry name" value="IolE/XylAMocC-like"/>
</dbReference>
<dbReference type="SUPFAM" id="SSF51658">
    <property type="entry name" value="Xylose isomerase-like"/>
    <property type="match status" value="1"/>
</dbReference>
<protein>
    <submittedName>
        <fullName evidence="2">Sugar phosphate isomerase/epimerase</fullName>
    </submittedName>
</protein>
<keyword evidence="2" id="KW-0413">Isomerase</keyword>
<accession>A0A6C0G265</accession>
<dbReference type="InterPro" id="IPR036237">
    <property type="entry name" value="Xyl_isomerase-like_sf"/>
</dbReference>
<evidence type="ECO:0000313" key="2">
    <source>
        <dbReference type="EMBL" id="QHT62502.1"/>
    </source>
</evidence>
<dbReference type="PANTHER" id="PTHR12110">
    <property type="entry name" value="HYDROXYPYRUVATE ISOMERASE"/>
    <property type="match status" value="1"/>
</dbReference>
<dbReference type="RefSeq" id="WP_162358935.1">
    <property type="nucleotide sequence ID" value="NZ_CP048209.1"/>
</dbReference>
<feature type="domain" description="Xylose isomerase-like TIM barrel" evidence="1">
    <location>
        <begin position="16"/>
        <end position="251"/>
    </location>
</feature>
<dbReference type="AlphaFoldDB" id="A0A6C0G265"/>
<keyword evidence="3" id="KW-1185">Reference proteome</keyword>